<dbReference type="Proteomes" id="UP000812440">
    <property type="component" value="Chromosome 2"/>
</dbReference>
<evidence type="ECO:0000256" key="1">
    <source>
        <dbReference type="SAM" id="MobiDB-lite"/>
    </source>
</evidence>
<protein>
    <submittedName>
        <fullName evidence="2">Uncharacterized protein</fullName>
    </submittedName>
</protein>
<keyword evidence="3" id="KW-1185">Reference proteome</keyword>
<organism evidence="2 3">
    <name type="scientific">Hymenochirus boettgeri</name>
    <name type="common">Congo dwarf clawed frog</name>
    <dbReference type="NCBI Taxonomy" id="247094"/>
    <lineage>
        <taxon>Eukaryota</taxon>
        <taxon>Metazoa</taxon>
        <taxon>Chordata</taxon>
        <taxon>Craniata</taxon>
        <taxon>Vertebrata</taxon>
        <taxon>Euteleostomi</taxon>
        <taxon>Amphibia</taxon>
        <taxon>Batrachia</taxon>
        <taxon>Anura</taxon>
        <taxon>Pipoidea</taxon>
        <taxon>Pipidae</taxon>
        <taxon>Pipinae</taxon>
        <taxon>Hymenochirus</taxon>
    </lineage>
</organism>
<feature type="region of interest" description="Disordered" evidence="1">
    <location>
        <begin position="71"/>
        <end position="111"/>
    </location>
</feature>
<reference evidence="2" key="1">
    <citation type="thesis" date="2020" institute="ProQuest LLC" country="789 East Eisenhower Parkway, Ann Arbor, MI, USA">
        <title>Comparative Genomics and Chromosome Evolution.</title>
        <authorList>
            <person name="Mudd A.B."/>
        </authorList>
    </citation>
    <scope>NUCLEOTIDE SEQUENCE</scope>
    <source>
        <strain evidence="2">Female2</strain>
        <tissue evidence="2">Blood</tissue>
    </source>
</reference>
<dbReference type="AlphaFoldDB" id="A0A8T2K777"/>
<name>A0A8T2K777_9PIPI</name>
<evidence type="ECO:0000313" key="3">
    <source>
        <dbReference type="Proteomes" id="UP000812440"/>
    </source>
</evidence>
<dbReference type="EMBL" id="JAACNH010000002">
    <property type="protein sequence ID" value="KAG8451674.1"/>
    <property type="molecule type" value="Genomic_DNA"/>
</dbReference>
<comment type="caution">
    <text evidence="2">The sequence shown here is derived from an EMBL/GenBank/DDBJ whole genome shotgun (WGS) entry which is preliminary data.</text>
</comment>
<gene>
    <name evidence="2" type="ORF">GDO86_003748</name>
</gene>
<sequence length="111" mass="12373">MLNVLTGICQTGSKQNCNVMQGELTGQGLIMIMKMHAKCDNRNMSYRCNPHPHGKCISKVLICICSPGTMTISDRRDNQNTRMTDPPSPSPTLGYKAHYLSTKTKKTTKNR</sequence>
<accession>A0A8T2K777</accession>
<proteinExistence type="predicted"/>
<evidence type="ECO:0000313" key="2">
    <source>
        <dbReference type="EMBL" id="KAG8451674.1"/>
    </source>
</evidence>